<gene>
    <name evidence="1" type="ORF">KH265_02950</name>
</gene>
<evidence type="ECO:0000313" key="1">
    <source>
        <dbReference type="EMBL" id="MBS6634611.1"/>
    </source>
</evidence>
<dbReference type="AlphaFoldDB" id="A0A943T749"/>
<dbReference type="RefSeq" id="WP_254755421.1">
    <property type="nucleotide sequence ID" value="NZ_JAGZXI010000003.1"/>
</dbReference>
<reference evidence="1" key="1">
    <citation type="submission" date="2021-02" db="EMBL/GenBank/DDBJ databases">
        <title>Infant gut strain persistence is associated with maternal origin, phylogeny, and functional potential including surface adhesion and iron acquisition.</title>
        <authorList>
            <person name="Lou Y.C."/>
        </authorList>
    </citation>
    <scope>NUCLEOTIDE SEQUENCE</scope>
    <source>
        <strain evidence="1">L1_008_092G1_dasL1_008_092G1_concoct_16</strain>
    </source>
</reference>
<evidence type="ECO:0000313" key="2">
    <source>
        <dbReference type="Proteomes" id="UP000739069"/>
    </source>
</evidence>
<proteinExistence type="predicted"/>
<protein>
    <submittedName>
        <fullName evidence="1">SIR2 family protein</fullName>
    </submittedName>
</protein>
<organism evidence="1 2">
    <name type="scientific">Rothia mucilaginosa</name>
    <dbReference type="NCBI Taxonomy" id="43675"/>
    <lineage>
        <taxon>Bacteria</taxon>
        <taxon>Bacillati</taxon>
        <taxon>Actinomycetota</taxon>
        <taxon>Actinomycetes</taxon>
        <taxon>Micrococcales</taxon>
        <taxon>Micrococcaceae</taxon>
        <taxon>Rothia</taxon>
    </lineage>
</organism>
<accession>A0A943T749</accession>
<dbReference type="Pfam" id="PF13289">
    <property type="entry name" value="SIR2_2"/>
    <property type="match status" value="1"/>
</dbReference>
<sequence length="564" mass="63966">MSFKEELKKAFEGQNPPYLFVGSGFSKRYLASPSWGELLEKIRATLGDSYPQEKYIDPKVTPPDLPGYAEKMADDIKNLWWNSDRYSYIYGDNENRKIAAGDYGPLKQVACHVISQDLSFPDILNGDFPETALRYETQKVLSDELELFQKINSPCLITTNYDSLIEKLLEYDVFVGQDDLILSHTQGVGEIYKIHGDINVPNSIVLTKSDYDRFKAHDKYLHAKILTIFAENPIVFLGYSLSDKNIQEIIRGIVDCIGGNQEKYNSFSSRIYIVDRPRGDSYPRIEPCEISLDGIIFKARKVYLNNYLDLFDVLANNVKLQVPAKTLKFFVENLYDTFSDPQKLSNILLRSIDEIVEEVNKGNGEKLIAGLTFSAPQGTGFGSGFQRMGANTVRDAFISGQDSNWNVYEYIRYFSTSNSGKWLPIHRYLNNISLKDFKSNISTEEASMLSAEVKKVTVDKIKSAQISVPAPLDGEYQSINQVVNLGTHKYKDKSGKEKGVTVGHMGSIILKMNESKISEADLFKFISGNKDKLKKYKLVYPKIICLYDYIKYADNPVSKHVLKL</sequence>
<dbReference type="Proteomes" id="UP000739069">
    <property type="component" value="Unassembled WGS sequence"/>
</dbReference>
<comment type="caution">
    <text evidence="1">The sequence shown here is derived from an EMBL/GenBank/DDBJ whole genome shotgun (WGS) entry which is preliminary data.</text>
</comment>
<name>A0A943T749_9MICC</name>
<dbReference type="EMBL" id="JAGZXI010000003">
    <property type="protein sequence ID" value="MBS6634611.1"/>
    <property type="molecule type" value="Genomic_DNA"/>
</dbReference>